<sequence length="270" mass="30598">MHKHHCTRWEVAETNWCVRTTHASARTEGPIKGPLHHTFHSLFYSFHFLPLSQLSNAPTTPDPIVISSDSEEDREKDPKGRNSEEEDPEMDPEGENQEVDSIDESKEVPEYIPGEGQEENQNLGEEDPEEEGPEADHEMDPNQGPEEPEEDPEEDQEEDPEMEEEIKEPEVMELDEDEYNEYFADYFVLAPPPSPDNSVGLPPPVDEPSLCLAHKPNKPYPLQLSLAPNFEPCISLWGLPPFDDWLDNTLPIEPIHVSGVYVNGALHEST</sequence>
<feature type="compositionally biased region" description="Basic and acidic residues" evidence="1">
    <location>
        <begin position="73"/>
        <end position="83"/>
    </location>
</feature>
<accession>A0ABU6TSC3</accession>
<protein>
    <submittedName>
        <fullName evidence="2">Uncharacterized protein</fullName>
    </submittedName>
</protein>
<feature type="non-terminal residue" evidence="2">
    <location>
        <position position="270"/>
    </location>
</feature>
<dbReference type="Proteomes" id="UP001341840">
    <property type="component" value="Unassembled WGS sequence"/>
</dbReference>
<gene>
    <name evidence="2" type="ORF">PIB30_076853</name>
</gene>
<evidence type="ECO:0000313" key="2">
    <source>
        <dbReference type="EMBL" id="MED6150878.1"/>
    </source>
</evidence>
<evidence type="ECO:0000256" key="1">
    <source>
        <dbReference type="SAM" id="MobiDB-lite"/>
    </source>
</evidence>
<dbReference type="EMBL" id="JASCZI010091638">
    <property type="protein sequence ID" value="MED6150878.1"/>
    <property type="molecule type" value="Genomic_DNA"/>
</dbReference>
<reference evidence="2 3" key="1">
    <citation type="journal article" date="2023" name="Plants (Basel)">
        <title>Bridging the Gap: Combining Genomics and Transcriptomics Approaches to Understand Stylosanthes scabra, an Orphan Legume from the Brazilian Caatinga.</title>
        <authorList>
            <person name="Ferreira-Neto J.R.C."/>
            <person name="da Silva M.D."/>
            <person name="Binneck E."/>
            <person name="de Melo N.F."/>
            <person name="da Silva R.H."/>
            <person name="de Melo A.L.T.M."/>
            <person name="Pandolfi V."/>
            <person name="Bustamante F.O."/>
            <person name="Brasileiro-Vidal A.C."/>
            <person name="Benko-Iseppon A.M."/>
        </authorList>
    </citation>
    <scope>NUCLEOTIDE SEQUENCE [LARGE SCALE GENOMIC DNA]</scope>
    <source>
        <tissue evidence="2">Leaves</tissue>
    </source>
</reference>
<organism evidence="2 3">
    <name type="scientific">Stylosanthes scabra</name>
    <dbReference type="NCBI Taxonomy" id="79078"/>
    <lineage>
        <taxon>Eukaryota</taxon>
        <taxon>Viridiplantae</taxon>
        <taxon>Streptophyta</taxon>
        <taxon>Embryophyta</taxon>
        <taxon>Tracheophyta</taxon>
        <taxon>Spermatophyta</taxon>
        <taxon>Magnoliopsida</taxon>
        <taxon>eudicotyledons</taxon>
        <taxon>Gunneridae</taxon>
        <taxon>Pentapetalae</taxon>
        <taxon>rosids</taxon>
        <taxon>fabids</taxon>
        <taxon>Fabales</taxon>
        <taxon>Fabaceae</taxon>
        <taxon>Papilionoideae</taxon>
        <taxon>50 kb inversion clade</taxon>
        <taxon>dalbergioids sensu lato</taxon>
        <taxon>Dalbergieae</taxon>
        <taxon>Pterocarpus clade</taxon>
        <taxon>Stylosanthes</taxon>
    </lineage>
</organism>
<proteinExistence type="predicted"/>
<feature type="region of interest" description="Disordered" evidence="1">
    <location>
        <begin position="59"/>
        <end position="179"/>
    </location>
</feature>
<feature type="compositionally biased region" description="Acidic residues" evidence="1">
    <location>
        <begin position="84"/>
        <end position="102"/>
    </location>
</feature>
<name>A0ABU6TSC3_9FABA</name>
<keyword evidence="3" id="KW-1185">Reference proteome</keyword>
<feature type="compositionally biased region" description="Acidic residues" evidence="1">
    <location>
        <begin position="124"/>
        <end position="133"/>
    </location>
</feature>
<comment type="caution">
    <text evidence="2">The sequence shown here is derived from an EMBL/GenBank/DDBJ whole genome shotgun (WGS) entry which is preliminary data.</text>
</comment>
<evidence type="ECO:0000313" key="3">
    <source>
        <dbReference type="Proteomes" id="UP001341840"/>
    </source>
</evidence>
<feature type="compositionally biased region" description="Acidic residues" evidence="1">
    <location>
        <begin position="146"/>
        <end position="179"/>
    </location>
</feature>